<sequence>MKPSMSRKKRKASEGKCTNPKSKRRLNKDKQPSPGSLPIEKNKQPSHGSLPIEKNKQPSLSKKVMSLQRRMSRALWMIGISI</sequence>
<dbReference type="RefSeq" id="XP_044978911.1">
    <property type="nucleotide sequence ID" value="XM_045122976.1"/>
</dbReference>
<feature type="compositionally biased region" description="Basic residues" evidence="1">
    <location>
        <begin position="1"/>
        <end position="11"/>
    </location>
</feature>
<dbReference type="OrthoDB" id="704628at2759"/>
<dbReference type="AlphaFoldDB" id="F2ED54"/>
<organism evidence="2">
    <name type="scientific">Hordeum vulgare subsp. vulgare</name>
    <name type="common">Domesticated barley</name>
    <dbReference type="NCBI Taxonomy" id="112509"/>
    <lineage>
        <taxon>Eukaryota</taxon>
        <taxon>Viridiplantae</taxon>
        <taxon>Streptophyta</taxon>
        <taxon>Embryophyta</taxon>
        <taxon>Tracheophyta</taxon>
        <taxon>Spermatophyta</taxon>
        <taxon>Magnoliopsida</taxon>
        <taxon>Liliopsida</taxon>
        <taxon>Poales</taxon>
        <taxon>Poaceae</taxon>
        <taxon>BOP clade</taxon>
        <taxon>Pooideae</taxon>
        <taxon>Triticodae</taxon>
        <taxon>Triticeae</taxon>
        <taxon>Hordeinae</taxon>
        <taxon>Hordeum</taxon>
    </lineage>
</organism>
<name>F2ED54_HORVV</name>
<dbReference type="EMBL" id="AK374079">
    <property type="protein sequence ID" value="BAK05276.1"/>
    <property type="molecule type" value="mRNA"/>
</dbReference>
<protein>
    <submittedName>
        <fullName evidence="2">Predicted protein</fullName>
    </submittedName>
</protein>
<evidence type="ECO:0000313" key="2">
    <source>
        <dbReference type="EMBL" id="BAK05276.1"/>
    </source>
</evidence>
<proteinExistence type="evidence at transcript level"/>
<accession>F2ED54</accession>
<evidence type="ECO:0000256" key="1">
    <source>
        <dbReference type="SAM" id="MobiDB-lite"/>
    </source>
</evidence>
<dbReference type="GeneID" id="123446304"/>
<reference evidence="2" key="1">
    <citation type="journal article" date="2011" name="Plant Physiol.">
        <title>Comprehensive sequence analysis of 24,783 barley full-length cDNAs derived from 12 clone libraries.</title>
        <authorList>
            <person name="Matsumoto T."/>
            <person name="Tanaka T."/>
            <person name="Sakai H."/>
            <person name="Amano N."/>
            <person name="Kanamori H."/>
            <person name="Kurita K."/>
            <person name="Kikuta A."/>
            <person name="Kamiya K."/>
            <person name="Yamamoto M."/>
            <person name="Ikawa H."/>
            <person name="Fujii N."/>
            <person name="Hori K."/>
            <person name="Itoh T."/>
            <person name="Sato K."/>
        </authorList>
    </citation>
    <scope>NUCLEOTIDE SEQUENCE</scope>
    <source>
        <tissue evidence="2">Seed</tissue>
    </source>
</reference>
<dbReference type="KEGG" id="hvg:123446304"/>
<feature type="region of interest" description="Disordered" evidence="1">
    <location>
        <begin position="1"/>
        <end position="67"/>
    </location>
</feature>